<dbReference type="InterPro" id="IPR046936">
    <property type="entry name" value="BIM1-like"/>
</dbReference>
<dbReference type="PANTHER" id="PTHR34992">
    <property type="entry name" value="HYPHAL ANASTAMOSIS-7 PROTEIN"/>
    <property type="match status" value="1"/>
</dbReference>
<dbReference type="AlphaFoldDB" id="A0AAD5YB84"/>
<feature type="transmembrane region" description="Helical" evidence="10">
    <location>
        <begin position="155"/>
        <end position="178"/>
    </location>
</feature>
<gene>
    <name evidence="13" type="ORF">NLI96_g9244</name>
</gene>
<dbReference type="InterPro" id="IPR046530">
    <property type="entry name" value="BIM1-like_dom"/>
</dbReference>
<keyword evidence="2" id="KW-1003">Cell membrane</keyword>
<keyword evidence="10" id="KW-0187">Copper transport</keyword>
<feature type="domain" description="Copper acquisition factor BIM1-like" evidence="12">
    <location>
        <begin position="269"/>
        <end position="408"/>
    </location>
</feature>
<keyword evidence="10" id="KW-0186">Copper</keyword>
<dbReference type="EMBL" id="JANAWD010000457">
    <property type="protein sequence ID" value="KAJ3479176.1"/>
    <property type="molecule type" value="Genomic_DNA"/>
</dbReference>
<dbReference type="GO" id="GO:0005375">
    <property type="term" value="F:copper ion transmembrane transporter activity"/>
    <property type="evidence" value="ECO:0007669"/>
    <property type="project" value="UniProtKB-UniRule"/>
</dbReference>
<keyword evidence="8" id="KW-0325">Glycoprotein</keyword>
<dbReference type="Proteomes" id="UP001212997">
    <property type="component" value="Unassembled WGS sequence"/>
</dbReference>
<keyword evidence="5" id="KW-0732">Signal</keyword>
<accession>A0AAD5YB84</accession>
<evidence type="ECO:0000256" key="2">
    <source>
        <dbReference type="ARBA" id="ARBA00022475"/>
    </source>
</evidence>
<reference evidence="13" key="1">
    <citation type="submission" date="2022-07" db="EMBL/GenBank/DDBJ databases">
        <title>Genome Sequence of Physisporinus lineatus.</title>
        <authorList>
            <person name="Buettner E."/>
        </authorList>
    </citation>
    <scope>NUCLEOTIDE SEQUENCE</scope>
    <source>
        <strain evidence="13">VT162</strain>
    </source>
</reference>
<keyword evidence="4 10" id="KW-0812">Transmembrane</keyword>
<keyword evidence="9" id="KW-0449">Lipoprotein</keyword>
<dbReference type="PANTHER" id="PTHR34992:SF11">
    <property type="entry name" value="COPPER ACQUISITION FACTOR BIM1-LIKE DOMAIN-CONTAINING PROTEIN"/>
    <property type="match status" value="1"/>
</dbReference>
<evidence type="ECO:0000256" key="5">
    <source>
        <dbReference type="ARBA" id="ARBA00022729"/>
    </source>
</evidence>
<evidence type="ECO:0000313" key="13">
    <source>
        <dbReference type="EMBL" id="KAJ3479176.1"/>
    </source>
</evidence>
<feature type="compositionally biased region" description="Low complexity" evidence="11">
    <location>
        <begin position="414"/>
        <end position="431"/>
    </location>
</feature>
<keyword evidence="14" id="KW-1185">Reference proteome</keyword>
<feature type="region of interest" description="Disordered" evidence="11">
    <location>
        <begin position="414"/>
        <end position="440"/>
    </location>
</feature>
<evidence type="ECO:0000256" key="3">
    <source>
        <dbReference type="ARBA" id="ARBA00022622"/>
    </source>
</evidence>
<dbReference type="Pfam" id="PF04145">
    <property type="entry name" value="Ctr"/>
    <property type="match status" value="1"/>
</dbReference>
<dbReference type="GO" id="GO:0098552">
    <property type="term" value="C:side of membrane"/>
    <property type="evidence" value="ECO:0007669"/>
    <property type="project" value="UniProtKB-KW"/>
</dbReference>
<feature type="compositionally biased region" description="Basic and acidic residues" evidence="11">
    <location>
        <begin position="90"/>
        <end position="108"/>
    </location>
</feature>
<evidence type="ECO:0000313" key="14">
    <source>
        <dbReference type="Proteomes" id="UP001212997"/>
    </source>
</evidence>
<keyword evidence="3" id="KW-0336">GPI-anchor</keyword>
<dbReference type="InterPro" id="IPR007274">
    <property type="entry name" value="Cop_transporter"/>
</dbReference>
<evidence type="ECO:0000256" key="11">
    <source>
        <dbReference type="SAM" id="MobiDB-lite"/>
    </source>
</evidence>
<protein>
    <recommendedName>
        <fullName evidence="10">Copper transport protein</fullName>
    </recommendedName>
</protein>
<sequence>MESMPMANSSSSDSSMIMIMMIPYLHFTKGDFLYFKSWQPSSNAAVAGACIGLVALAILERWVHGMRGVLEDVWRRRTIALMAGGRKETQGSVDDARKSASISMKEDGGSDEAVEVSTLPAKGNQPPSVSHRSLPPFIASHEIPRGAIFMLQSTLGYALMLAVMTFQAAYVISILAGLGIGEILFGRLGGVCLHHSHNLSPGFNESAVGLEGTSVSRVAKRDVSQKTRVEETRRINLHPRSIQVAQRELPEMFKLTSLAVLFSFLSVVSAHFQLQFPPPRGPFVEDDEPTFCDGYAAVASNRTQFPLGNTSISINSEHPKWTFGVLVSTVSNPTSFDNFSQAVPFFQSEGEGPICLAMNLASIGNLTNGTAATLQFVFDGGDGKLFQCADVVLNSGLNISQSTVCNSTSTIATTSGASSSVPSATSPGASGTPSATQTPSNAFLTQASSASIVMSILGAALALM</sequence>
<evidence type="ECO:0000256" key="8">
    <source>
        <dbReference type="ARBA" id="ARBA00023180"/>
    </source>
</evidence>
<evidence type="ECO:0000259" key="12">
    <source>
        <dbReference type="Pfam" id="PF20238"/>
    </source>
</evidence>
<keyword evidence="10" id="KW-0813">Transport</keyword>
<comment type="caution">
    <text evidence="13">The sequence shown here is derived from an EMBL/GenBank/DDBJ whole genome shotgun (WGS) entry which is preliminary data.</text>
</comment>
<evidence type="ECO:0000256" key="4">
    <source>
        <dbReference type="ARBA" id="ARBA00022692"/>
    </source>
</evidence>
<evidence type="ECO:0000256" key="7">
    <source>
        <dbReference type="ARBA" id="ARBA00023136"/>
    </source>
</evidence>
<feature type="region of interest" description="Disordered" evidence="11">
    <location>
        <begin position="90"/>
        <end position="111"/>
    </location>
</feature>
<name>A0AAD5YB84_9APHY</name>
<comment type="similarity">
    <text evidence="10">Belongs to the copper transporter (Ctr) (TC 1.A.56) family. SLC31A subfamily.</text>
</comment>
<dbReference type="GO" id="GO:0005886">
    <property type="term" value="C:plasma membrane"/>
    <property type="evidence" value="ECO:0007669"/>
    <property type="project" value="UniProtKB-SubCell"/>
</dbReference>
<organism evidence="13 14">
    <name type="scientific">Meripilus lineatus</name>
    <dbReference type="NCBI Taxonomy" id="2056292"/>
    <lineage>
        <taxon>Eukaryota</taxon>
        <taxon>Fungi</taxon>
        <taxon>Dikarya</taxon>
        <taxon>Basidiomycota</taxon>
        <taxon>Agaricomycotina</taxon>
        <taxon>Agaricomycetes</taxon>
        <taxon>Polyporales</taxon>
        <taxon>Meripilaceae</taxon>
        <taxon>Meripilus</taxon>
    </lineage>
</organism>
<evidence type="ECO:0000256" key="9">
    <source>
        <dbReference type="ARBA" id="ARBA00023288"/>
    </source>
</evidence>
<dbReference type="Pfam" id="PF20238">
    <property type="entry name" value="BIM1-like_dom"/>
    <property type="match status" value="1"/>
</dbReference>
<dbReference type="CDD" id="cd21176">
    <property type="entry name" value="LPMO_auxiliary-like"/>
    <property type="match status" value="1"/>
</dbReference>
<evidence type="ECO:0000256" key="1">
    <source>
        <dbReference type="ARBA" id="ARBA00004609"/>
    </source>
</evidence>
<keyword evidence="10" id="KW-0406">Ion transport</keyword>
<keyword evidence="6 10" id="KW-1133">Transmembrane helix</keyword>
<feature type="transmembrane region" description="Helical" evidence="10">
    <location>
        <begin position="42"/>
        <end position="59"/>
    </location>
</feature>
<evidence type="ECO:0000256" key="6">
    <source>
        <dbReference type="ARBA" id="ARBA00022989"/>
    </source>
</evidence>
<evidence type="ECO:0000256" key="10">
    <source>
        <dbReference type="RuleBase" id="RU367022"/>
    </source>
</evidence>
<comment type="subcellular location">
    <subcellularLocation>
        <location evidence="1">Cell membrane</location>
        <topology evidence="1">Lipid-anchor</topology>
        <topology evidence="1">GPI-anchor</topology>
    </subcellularLocation>
    <subcellularLocation>
        <location evidence="10">Membrane</location>
        <topology evidence="10">Multi-pass membrane protein</topology>
    </subcellularLocation>
</comment>
<keyword evidence="7 10" id="KW-0472">Membrane</keyword>
<proteinExistence type="inferred from homology"/>